<reference evidence="3 4" key="1">
    <citation type="journal article" date="2020" name="Front. Microbiol.">
        <title>Genetic Organization of the aprX-lipA2 Operon Affects the Proteolytic Potential of Pseudomonas Species in Milk.</title>
        <authorList>
            <person name="Maier C."/>
            <person name="Huptas C."/>
            <person name="von Neubeck M."/>
            <person name="Scherer S."/>
            <person name="Wenning M."/>
            <person name="Lucking G."/>
        </authorList>
    </citation>
    <scope>NUCLEOTIDE SEQUENCE [LARGE SCALE GENOMIC DNA]</scope>
    <source>
        <strain evidence="3 4">WS 4997</strain>
    </source>
</reference>
<dbReference type="InterPro" id="IPR011051">
    <property type="entry name" value="RmlC_Cupin_sf"/>
</dbReference>
<evidence type="ECO:0000259" key="1">
    <source>
        <dbReference type="Pfam" id="PF12973"/>
    </source>
</evidence>
<dbReference type="Proteomes" id="UP000752172">
    <property type="component" value="Unassembled WGS sequence"/>
</dbReference>
<evidence type="ECO:0000313" key="3">
    <source>
        <dbReference type="EMBL" id="NNA46991.1"/>
    </source>
</evidence>
<comment type="caution">
    <text evidence="2">The sequence shown here is derived from an EMBL/GenBank/DDBJ whole genome shotgun (WGS) entry which is preliminary data.</text>
</comment>
<evidence type="ECO:0000313" key="4">
    <source>
        <dbReference type="Proteomes" id="UP000583279"/>
    </source>
</evidence>
<dbReference type="InterPro" id="IPR014710">
    <property type="entry name" value="RmlC-like_jellyroll"/>
</dbReference>
<proteinExistence type="predicted"/>
<gene>
    <name evidence="3" type="ORF">HBO18_23005</name>
    <name evidence="2" type="ORF">K8W20_13305</name>
</gene>
<evidence type="ECO:0000313" key="2">
    <source>
        <dbReference type="EMBL" id="HJH19680.1"/>
    </source>
</evidence>
<dbReference type="RefSeq" id="WP_032894038.1">
    <property type="nucleotide sequence ID" value="NZ_DYTS01000237.1"/>
</dbReference>
<dbReference type="AlphaFoldDB" id="A0A219A8C1"/>
<evidence type="ECO:0000313" key="5">
    <source>
        <dbReference type="Proteomes" id="UP000752172"/>
    </source>
</evidence>
<dbReference type="Pfam" id="PF12973">
    <property type="entry name" value="Cupin_7"/>
    <property type="match status" value="1"/>
</dbReference>
<feature type="domain" description="ChrR-like cupin" evidence="1">
    <location>
        <begin position="16"/>
        <end position="112"/>
    </location>
</feature>
<dbReference type="EMBL" id="DYTS01000237">
    <property type="protein sequence ID" value="HJH19680.1"/>
    <property type="molecule type" value="Genomic_DNA"/>
</dbReference>
<dbReference type="Proteomes" id="UP000583279">
    <property type="component" value="Unassembled WGS sequence"/>
</dbReference>
<reference evidence="2" key="3">
    <citation type="submission" date="2021-09" db="EMBL/GenBank/DDBJ databases">
        <authorList>
            <person name="Gilroy R."/>
        </authorList>
    </citation>
    <scope>NUCLEOTIDE SEQUENCE</scope>
    <source>
        <strain evidence="2">ChiSjej2B20-17149</strain>
    </source>
</reference>
<organism evidence="2 5">
    <name type="scientific">Pseudomonas lactis</name>
    <dbReference type="NCBI Taxonomy" id="1615674"/>
    <lineage>
        <taxon>Bacteria</taxon>
        <taxon>Pseudomonadati</taxon>
        <taxon>Pseudomonadota</taxon>
        <taxon>Gammaproteobacteria</taxon>
        <taxon>Pseudomonadales</taxon>
        <taxon>Pseudomonadaceae</taxon>
        <taxon>Pseudomonas</taxon>
    </lineage>
</organism>
<dbReference type="Gene3D" id="2.60.120.10">
    <property type="entry name" value="Jelly Rolls"/>
    <property type="match status" value="1"/>
</dbReference>
<dbReference type="InterPro" id="IPR025979">
    <property type="entry name" value="ChrR-like_cupin_dom"/>
</dbReference>
<dbReference type="EMBL" id="JAAQYK010000008">
    <property type="protein sequence ID" value="NNA46991.1"/>
    <property type="molecule type" value="Genomic_DNA"/>
</dbReference>
<accession>A0A219A8C1</accession>
<sequence>MHTGQILKDVLNAVRSKEALPWVPYTANGRTKTDIVHLYQGPEVDGPSAALVRYQPGARTQRHLHPGYELIFVLDGVLHNDAGAHPAGTLEVCPPDSEHALWSDEGCTFLVVWEKPVQTVSLAQAQA</sequence>
<protein>
    <submittedName>
        <fullName evidence="2">Cupin domain-containing protein</fullName>
    </submittedName>
    <submittedName>
        <fullName evidence="3">Transcription negative regulator ChrR</fullName>
    </submittedName>
</protein>
<name>A0A219A8C1_9PSED</name>
<reference evidence="2" key="2">
    <citation type="journal article" date="2021" name="PeerJ">
        <title>Extensive microbial diversity within the chicken gut microbiome revealed by metagenomics and culture.</title>
        <authorList>
            <person name="Gilroy R."/>
            <person name="Ravi A."/>
            <person name="Getino M."/>
            <person name="Pursley I."/>
            <person name="Horton D.L."/>
            <person name="Alikhan N.F."/>
            <person name="Baker D."/>
            <person name="Gharbi K."/>
            <person name="Hall N."/>
            <person name="Watson M."/>
            <person name="Adriaenssens E.M."/>
            <person name="Foster-Nyarko E."/>
            <person name="Jarju S."/>
            <person name="Secka A."/>
            <person name="Antonio M."/>
            <person name="Oren A."/>
            <person name="Chaudhuri R.R."/>
            <person name="La Ragione R."/>
            <person name="Hildebrand F."/>
            <person name="Pallen M.J."/>
        </authorList>
    </citation>
    <scope>NUCLEOTIDE SEQUENCE</scope>
    <source>
        <strain evidence="2">ChiSjej2B20-17149</strain>
    </source>
</reference>
<dbReference type="SUPFAM" id="SSF51182">
    <property type="entry name" value="RmlC-like cupins"/>
    <property type="match status" value="1"/>
</dbReference>